<dbReference type="Proteomes" id="UP000522663">
    <property type="component" value="Unassembled WGS sequence"/>
</dbReference>
<dbReference type="Pfam" id="PF02784">
    <property type="entry name" value="Orn_Arg_deC_N"/>
    <property type="match status" value="1"/>
</dbReference>
<dbReference type="GO" id="GO:0033387">
    <property type="term" value="P:putrescine biosynthetic process from arginine, via ornithine"/>
    <property type="evidence" value="ECO:0007669"/>
    <property type="project" value="TreeGrafter"/>
</dbReference>
<dbReference type="InterPro" id="IPR022653">
    <property type="entry name" value="De-COase2_pyr-phos_BS"/>
</dbReference>
<dbReference type="PRINTS" id="PR01179">
    <property type="entry name" value="ODADCRBXLASE"/>
</dbReference>
<dbReference type="FunFam" id="3.20.20.10:FF:000006">
    <property type="entry name" value="Ornithine decarboxylase 1"/>
    <property type="match status" value="1"/>
</dbReference>
<dbReference type="PRINTS" id="PR01182">
    <property type="entry name" value="ORNDCRBXLASE"/>
</dbReference>
<keyword evidence="11" id="KW-1185">Reference proteome</keyword>
<keyword evidence="3" id="KW-0663">Pyridoxal phosphate</keyword>
<evidence type="ECO:0000313" key="11">
    <source>
        <dbReference type="Proteomes" id="UP000522663"/>
    </source>
</evidence>
<evidence type="ECO:0000256" key="2">
    <source>
        <dbReference type="ARBA" id="ARBA00008872"/>
    </source>
</evidence>
<protein>
    <submittedName>
        <fullName evidence="10">AZIN2 inhibitor</fullName>
    </submittedName>
</protein>
<comment type="similarity">
    <text evidence="2 7">Belongs to the Orn/Lys/Arg decarboxylase class-II family.</text>
</comment>
<evidence type="ECO:0000256" key="7">
    <source>
        <dbReference type="RuleBase" id="RU003737"/>
    </source>
</evidence>
<accession>A0A7K9YI93</accession>
<comment type="function">
    <text evidence="6">Catalyzes the first and rate-limiting step of polyamine biosynthesis that converts ornithine into putrescine, which is the precursor for the polyamines, spermidine and spermine. Polyamines are essential for cell proliferation and are implicated in cellular processes, ranging from DNA replication to apoptosis.</text>
</comment>
<dbReference type="PROSITE" id="PS00878">
    <property type="entry name" value="ODR_DC_2_1"/>
    <property type="match status" value="1"/>
</dbReference>
<evidence type="ECO:0000259" key="8">
    <source>
        <dbReference type="Pfam" id="PF00278"/>
    </source>
</evidence>
<dbReference type="Gene3D" id="3.20.20.10">
    <property type="entry name" value="Alanine racemase"/>
    <property type="match status" value="1"/>
</dbReference>
<dbReference type="InterPro" id="IPR000183">
    <property type="entry name" value="Orn/DAP/Arg_de-COase"/>
</dbReference>
<dbReference type="PANTHER" id="PTHR11482">
    <property type="entry name" value="ARGININE/DIAMINOPIMELATE/ORNITHINE DECARBOXYLASE"/>
    <property type="match status" value="1"/>
</dbReference>
<evidence type="ECO:0000256" key="1">
    <source>
        <dbReference type="ARBA" id="ARBA00001933"/>
    </source>
</evidence>
<dbReference type="InterPro" id="IPR022644">
    <property type="entry name" value="De-COase2_N"/>
</dbReference>
<dbReference type="OrthoDB" id="5034579at2759"/>
<dbReference type="AlphaFoldDB" id="A0A7K9YI93"/>
<reference evidence="10 11" key="1">
    <citation type="submission" date="2019-09" db="EMBL/GenBank/DDBJ databases">
        <title>Bird 10,000 Genomes (B10K) Project - Family phase.</title>
        <authorList>
            <person name="Zhang G."/>
        </authorList>
    </citation>
    <scope>NUCLEOTIDE SEQUENCE [LARGE SCALE GENOMIC DNA]</scope>
    <source>
        <strain evidence="10">B10K-DU-001-53</strain>
        <tissue evidence="10">Muscle</tissue>
    </source>
</reference>
<evidence type="ECO:0000313" key="10">
    <source>
        <dbReference type="EMBL" id="NXJ09776.1"/>
    </source>
</evidence>
<keyword evidence="5" id="KW-0456">Lyase</keyword>
<feature type="domain" description="Orn/DAP/Arg decarboxylase 2 N-terminal" evidence="9">
    <location>
        <begin position="44"/>
        <end position="278"/>
    </location>
</feature>
<sequence>MNGYLNESNFMLVEEGLTSRDLLESTLAELCQSSDQQAFFVADLGDIVKKHLRFLKALPRVKPYFPVKCNSSGGVMRLLAELGAGFACANKTEIAEVQSIGVPADKIFYSSPCKQVAHIKYAASHGVQLMAFDNEVELGKVARNHPQARMLLGIAADSSPSAHPSMTFGATLKSCRRLLESAKEQDVEVVGISFHLGSHSLEPQVFAQAVAEAQLAFDMGTELGYRMHLLDIGGGFPGTEDTRAQFEEIAAVINSALDMYFPEGCGVEIVATPGRYYVTSAFTFAASITSKEEVPMEQPGSDGKWDHGTDLPCARVPLSLFQLPRGRVQQQEEPYALISYGHTICPLQKPCPEHPLCSSSLKGPLGHGEDQITDDMELPELQDGDWLIFQDMGAYTIATSSLCSGCPQPHVTYAMSRLAWKALQLLQGKPPPAEDDHESACTPLSCGWEMVESLCVPPVFTPASII</sequence>
<evidence type="ECO:0000256" key="4">
    <source>
        <dbReference type="ARBA" id="ARBA00023115"/>
    </source>
</evidence>
<dbReference type="SUPFAM" id="SSF50621">
    <property type="entry name" value="Alanine racemase C-terminal domain-like"/>
    <property type="match status" value="1"/>
</dbReference>
<evidence type="ECO:0000256" key="5">
    <source>
        <dbReference type="ARBA" id="ARBA00023239"/>
    </source>
</evidence>
<dbReference type="GO" id="GO:0016831">
    <property type="term" value="F:carboxy-lyase activity"/>
    <property type="evidence" value="ECO:0007669"/>
    <property type="project" value="UniProtKB-ARBA"/>
</dbReference>
<dbReference type="GO" id="GO:0005737">
    <property type="term" value="C:cytoplasm"/>
    <property type="evidence" value="ECO:0007669"/>
    <property type="project" value="TreeGrafter"/>
</dbReference>
<evidence type="ECO:0000259" key="9">
    <source>
        <dbReference type="Pfam" id="PF02784"/>
    </source>
</evidence>
<dbReference type="Gene3D" id="2.40.37.10">
    <property type="entry name" value="Lyase, Ornithine Decarboxylase, Chain A, domain 1"/>
    <property type="match status" value="1"/>
</dbReference>
<gene>
    <name evidence="10" type="primary">Azin2</name>
    <name evidence="10" type="ORF">ODOGUJ_R14510</name>
</gene>
<comment type="caution">
    <text evidence="10">The sequence shown here is derived from an EMBL/GenBank/DDBJ whole genome shotgun (WGS) entry which is preliminary data.</text>
</comment>
<dbReference type="Pfam" id="PF00278">
    <property type="entry name" value="Orn_DAP_Arg_deC"/>
    <property type="match status" value="1"/>
</dbReference>
<dbReference type="EMBL" id="VXAB01006703">
    <property type="protein sequence ID" value="NXJ09776.1"/>
    <property type="molecule type" value="Genomic_DNA"/>
</dbReference>
<name>A0A7K9YI93_9GALL</name>
<dbReference type="InterPro" id="IPR009006">
    <property type="entry name" value="Ala_racemase/Decarboxylase_C"/>
</dbReference>
<feature type="non-terminal residue" evidence="10">
    <location>
        <position position="466"/>
    </location>
</feature>
<evidence type="ECO:0000256" key="3">
    <source>
        <dbReference type="ARBA" id="ARBA00022898"/>
    </source>
</evidence>
<dbReference type="InterPro" id="IPR022643">
    <property type="entry name" value="De-COase2_C"/>
</dbReference>
<organism evidence="10 11">
    <name type="scientific">Odontophorus gujanensis</name>
    <name type="common">marbled wood quail</name>
    <dbReference type="NCBI Taxonomy" id="886794"/>
    <lineage>
        <taxon>Eukaryota</taxon>
        <taxon>Metazoa</taxon>
        <taxon>Chordata</taxon>
        <taxon>Craniata</taxon>
        <taxon>Vertebrata</taxon>
        <taxon>Euteleostomi</taxon>
        <taxon>Archelosauria</taxon>
        <taxon>Archosauria</taxon>
        <taxon>Dinosauria</taxon>
        <taxon>Saurischia</taxon>
        <taxon>Theropoda</taxon>
        <taxon>Coelurosauria</taxon>
        <taxon>Aves</taxon>
        <taxon>Neognathae</taxon>
        <taxon>Galloanserae</taxon>
        <taxon>Galliformes</taxon>
        <taxon>Odontophoridae</taxon>
        <taxon>Odontophorus</taxon>
    </lineage>
</organism>
<dbReference type="InterPro" id="IPR029066">
    <property type="entry name" value="PLP-binding_barrel"/>
</dbReference>
<dbReference type="InterPro" id="IPR002433">
    <property type="entry name" value="Orn_de-COase"/>
</dbReference>
<evidence type="ECO:0000256" key="6">
    <source>
        <dbReference type="ARBA" id="ARBA00037173"/>
    </source>
</evidence>
<proteinExistence type="inferred from homology"/>
<dbReference type="CDD" id="cd00622">
    <property type="entry name" value="PLPDE_III_ODC"/>
    <property type="match status" value="1"/>
</dbReference>
<dbReference type="SUPFAM" id="SSF51419">
    <property type="entry name" value="PLP-binding barrel"/>
    <property type="match status" value="1"/>
</dbReference>
<feature type="domain" description="Orn/DAP/Arg decarboxylase 2 C-terminal" evidence="8">
    <location>
        <begin position="342"/>
        <end position="393"/>
    </location>
</feature>
<comment type="cofactor">
    <cofactor evidence="1">
        <name>pyridoxal 5'-phosphate</name>
        <dbReference type="ChEBI" id="CHEBI:597326"/>
    </cofactor>
</comment>
<feature type="non-terminal residue" evidence="10">
    <location>
        <position position="1"/>
    </location>
</feature>
<dbReference type="PANTHER" id="PTHR11482:SF4">
    <property type="entry name" value="ANTIZYME INHIBITOR 2"/>
    <property type="match status" value="1"/>
</dbReference>
<keyword evidence="4" id="KW-0620">Polyamine biosynthesis</keyword>